<dbReference type="Gene3D" id="3.40.50.970">
    <property type="match status" value="1"/>
</dbReference>
<dbReference type="InterPro" id="IPR029061">
    <property type="entry name" value="THDP-binding"/>
</dbReference>
<dbReference type="KEGG" id="cwo:Cwoe_4399"/>
<dbReference type="PANTHER" id="PTHR43380">
    <property type="entry name" value="2-OXOISOVALERATE DEHYDROGENASE SUBUNIT ALPHA, MITOCHONDRIAL"/>
    <property type="match status" value="1"/>
</dbReference>
<comment type="catalytic activity">
    <reaction evidence="4">
        <text>N(6)-[(R)-lipoyl]-L-lysyl-[protein] + 3-methyl-2-oxobutanoate + H(+) = N(6)-[(R)-S(8)-2-methylpropanoyldihydrolipoyl]-L-lysyl-[protein] + CO2</text>
        <dbReference type="Rhea" id="RHEA:13457"/>
        <dbReference type="Rhea" id="RHEA-COMP:10474"/>
        <dbReference type="Rhea" id="RHEA-COMP:10497"/>
        <dbReference type="ChEBI" id="CHEBI:11851"/>
        <dbReference type="ChEBI" id="CHEBI:15378"/>
        <dbReference type="ChEBI" id="CHEBI:16526"/>
        <dbReference type="ChEBI" id="CHEBI:83099"/>
        <dbReference type="ChEBI" id="CHEBI:83142"/>
        <dbReference type="EC" id="1.2.4.4"/>
    </reaction>
</comment>
<evidence type="ECO:0000256" key="4">
    <source>
        <dbReference type="RuleBase" id="RU365014"/>
    </source>
</evidence>
<dbReference type="RefSeq" id="WP_012935864.1">
    <property type="nucleotide sequence ID" value="NC_013739.1"/>
</dbReference>
<evidence type="ECO:0000313" key="6">
    <source>
        <dbReference type="EMBL" id="ADB52813.1"/>
    </source>
</evidence>
<proteinExistence type="inferred from homology"/>
<evidence type="ECO:0000256" key="1">
    <source>
        <dbReference type="ARBA" id="ARBA00001964"/>
    </source>
</evidence>
<keyword evidence="2 4" id="KW-0560">Oxidoreductase</keyword>
<evidence type="ECO:0000256" key="2">
    <source>
        <dbReference type="ARBA" id="ARBA00023002"/>
    </source>
</evidence>
<dbReference type="EC" id="1.2.4.4" evidence="4"/>
<keyword evidence="3 4" id="KW-0786">Thiamine pyrophosphate</keyword>
<name>D3F7R9_CONWI</name>
<dbReference type="InterPro" id="IPR001017">
    <property type="entry name" value="DH_E1"/>
</dbReference>
<keyword evidence="7" id="KW-1185">Reference proteome</keyword>
<evidence type="ECO:0000256" key="3">
    <source>
        <dbReference type="ARBA" id="ARBA00023052"/>
    </source>
</evidence>
<organism evidence="6 7">
    <name type="scientific">Conexibacter woesei (strain DSM 14684 / CCUG 47730 / CIP 108061 / JCM 11494 / NBRC 100937 / ID131577)</name>
    <dbReference type="NCBI Taxonomy" id="469383"/>
    <lineage>
        <taxon>Bacteria</taxon>
        <taxon>Bacillati</taxon>
        <taxon>Actinomycetota</taxon>
        <taxon>Thermoleophilia</taxon>
        <taxon>Solirubrobacterales</taxon>
        <taxon>Conexibacteraceae</taxon>
        <taxon>Conexibacter</taxon>
    </lineage>
</organism>
<dbReference type="AlphaFoldDB" id="D3F7R9"/>
<dbReference type="HOGENOM" id="CLU_029393_1_0_11"/>
<dbReference type="GO" id="GO:0009083">
    <property type="term" value="P:branched-chain amino acid catabolic process"/>
    <property type="evidence" value="ECO:0007669"/>
    <property type="project" value="TreeGrafter"/>
</dbReference>
<comment type="function">
    <text evidence="4">The branched-chain alpha-keto dehydrogenase complex catalyzes the overall conversion of alpha-keto acids to acyl-CoA and CO(2). It contains multiple copies of three enzymatic components: branched-chain alpha-keto acid decarboxylase (E1), lipoamide acyltransferase (E2) and lipoamide dehydrogenase (E3).</text>
</comment>
<dbReference type="GO" id="GO:0000287">
    <property type="term" value="F:magnesium ion binding"/>
    <property type="evidence" value="ECO:0007669"/>
    <property type="project" value="UniProtKB-ARBA"/>
</dbReference>
<comment type="similarity">
    <text evidence="4">Belongs to the BCKDHA family.</text>
</comment>
<dbReference type="eggNOG" id="COG1071">
    <property type="taxonomic scope" value="Bacteria"/>
</dbReference>
<dbReference type="OrthoDB" id="9766715at2"/>
<comment type="cofactor">
    <cofactor evidence="1 4">
        <name>thiamine diphosphate</name>
        <dbReference type="ChEBI" id="CHEBI:58937"/>
    </cofactor>
</comment>
<dbReference type="SUPFAM" id="SSF52518">
    <property type="entry name" value="Thiamin diphosphate-binding fold (THDP-binding)"/>
    <property type="match status" value="1"/>
</dbReference>
<keyword evidence="6" id="KW-0670">Pyruvate</keyword>
<reference evidence="6 7" key="1">
    <citation type="journal article" date="2010" name="Stand. Genomic Sci.">
        <title>Complete genome sequence of Conexibacter woesei type strain (ID131577).</title>
        <authorList>
            <person name="Pukall R."/>
            <person name="Lapidus A."/>
            <person name="Glavina Del Rio T."/>
            <person name="Copeland A."/>
            <person name="Tice H."/>
            <person name="Cheng J.-F."/>
            <person name="Lucas S."/>
            <person name="Chen F."/>
            <person name="Nolan M."/>
            <person name="Bruce D."/>
            <person name="Goodwin L."/>
            <person name="Pitluck S."/>
            <person name="Mavromatis K."/>
            <person name="Ivanova N."/>
            <person name="Ovchinnikova G."/>
            <person name="Pati A."/>
            <person name="Chen A."/>
            <person name="Palaniappan K."/>
            <person name="Land M."/>
            <person name="Hauser L."/>
            <person name="Chang Y.-J."/>
            <person name="Jeffries C.D."/>
            <person name="Chain P."/>
            <person name="Meincke L."/>
            <person name="Sims D."/>
            <person name="Brettin T."/>
            <person name="Detter J.C."/>
            <person name="Rohde M."/>
            <person name="Goeker M."/>
            <person name="Bristow J."/>
            <person name="Eisen J.A."/>
            <person name="Markowitz V."/>
            <person name="Kyrpides N.C."/>
            <person name="Klenk H.-P."/>
            <person name="Hugenholtz P."/>
        </authorList>
    </citation>
    <scope>NUCLEOTIDE SEQUENCE [LARGE SCALE GENOMIC DNA]</scope>
    <source>
        <strain evidence="7">DSM 14684 / CIP 108061 / JCM 11494 / NBRC 100937 / ID131577</strain>
    </source>
</reference>
<dbReference type="Proteomes" id="UP000008229">
    <property type="component" value="Chromosome"/>
</dbReference>
<feature type="domain" description="Dehydrogenase E1 component" evidence="5">
    <location>
        <begin position="12"/>
        <end position="300"/>
    </location>
</feature>
<gene>
    <name evidence="6" type="ordered locus">Cwoe_4399</name>
</gene>
<protein>
    <recommendedName>
        <fullName evidence="4">2-oxoisovalerate dehydrogenase subunit alpha</fullName>
        <ecNumber evidence="4">1.2.4.4</ecNumber>
    </recommendedName>
    <alternativeName>
        <fullName evidence="4">Branched-chain alpha-keto acid dehydrogenase E1 component alpha chain</fullName>
    </alternativeName>
</protein>
<dbReference type="EMBL" id="CP001854">
    <property type="protein sequence ID" value="ADB52813.1"/>
    <property type="molecule type" value="Genomic_DNA"/>
</dbReference>
<dbReference type="InterPro" id="IPR050771">
    <property type="entry name" value="Alpha-ketoacid_DH_E1_comp"/>
</dbReference>
<dbReference type="PANTHER" id="PTHR43380:SF1">
    <property type="entry name" value="2-OXOISOVALERATE DEHYDROGENASE SUBUNIT ALPHA, MITOCHONDRIAL"/>
    <property type="match status" value="1"/>
</dbReference>
<dbReference type="STRING" id="469383.Cwoe_4399"/>
<reference evidence="7" key="2">
    <citation type="submission" date="2010-01" db="EMBL/GenBank/DDBJ databases">
        <title>The complete genome of Conexibacter woesei DSM 14684.</title>
        <authorList>
            <consortium name="US DOE Joint Genome Institute (JGI-PGF)"/>
            <person name="Lucas S."/>
            <person name="Copeland A."/>
            <person name="Lapidus A."/>
            <person name="Glavina del Rio T."/>
            <person name="Dalin E."/>
            <person name="Tice H."/>
            <person name="Bruce D."/>
            <person name="Goodwin L."/>
            <person name="Pitluck S."/>
            <person name="Kyrpides N."/>
            <person name="Mavromatis K."/>
            <person name="Ivanova N."/>
            <person name="Mikhailova N."/>
            <person name="Chertkov O."/>
            <person name="Brettin T."/>
            <person name="Detter J.C."/>
            <person name="Han C."/>
            <person name="Larimer F."/>
            <person name="Land M."/>
            <person name="Hauser L."/>
            <person name="Markowitz V."/>
            <person name="Cheng J.-F."/>
            <person name="Hugenholtz P."/>
            <person name="Woyke T."/>
            <person name="Wu D."/>
            <person name="Pukall R."/>
            <person name="Steenblock K."/>
            <person name="Schneider S."/>
            <person name="Klenk H.-P."/>
            <person name="Eisen J.A."/>
        </authorList>
    </citation>
    <scope>NUCLEOTIDE SEQUENCE [LARGE SCALE GENOMIC DNA]</scope>
    <source>
        <strain evidence="7">DSM 14684 / CIP 108061 / JCM 11494 / NBRC 100937 / ID131577</strain>
    </source>
</reference>
<dbReference type="Pfam" id="PF00676">
    <property type="entry name" value="E1_dh"/>
    <property type="match status" value="1"/>
</dbReference>
<accession>D3F7R9</accession>
<dbReference type="CDD" id="cd02000">
    <property type="entry name" value="TPP_E1_PDC_ADC_BCADC"/>
    <property type="match status" value="1"/>
</dbReference>
<evidence type="ECO:0000259" key="5">
    <source>
        <dbReference type="Pfam" id="PF00676"/>
    </source>
</evidence>
<sequence length="330" mass="35807">MDSRALIDALRWMRLARAVDERAISLQRQGRLGTFSPVTGQEAAVVGSALALDPARDWVVPQYRELPAMLRQGYPLAHFFLYLQGHPQGSAIPRDVRVLPMQIALAAQLPHAVGIAWGMRLQGENGVVMTYIGDGASSEGDFHETCNLAGVLRAPLVVVLQNNGWAISTPRSRQTAAETFASRAVGYGCAGVVVDGNDVEATREAAGEAVARARDGGGPTILEAVTYRTGPHTTADDPTRYVDPEVLAQWRERDPIEQALATLRGRRRAWSDERDAEMVASITEQIDAAWATAEATPRPTSDAMFDNVFVNEPARVTRQREQAREAAAGV</sequence>
<evidence type="ECO:0000313" key="7">
    <source>
        <dbReference type="Proteomes" id="UP000008229"/>
    </source>
</evidence>
<dbReference type="GO" id="GO:0003863">
    <property type="term" value="F:branched-chain 2-oxo acid dehydrogenase activity"/>
    <property type="evidence" value="ECO:0007669"/>
    <property type="project" value="UniProtKB-EC"/>
</dbReference>